<feature type="active site" description="Glycyl thioester intermediate" evidence="13">
    <location>
        <position position="89"/>
    </location>
</feature>
<keyword evidence="2" id="KW-0808">Transferase</keyword>
<dbReference type="EMBL" id="AAQR03024447">
    <property type="status" value="NOT_ANNOTATED_CDS"/>
    <property type="molecule type" value="Genomic_DNA"/>
</dbReference>
<keyword evidence="4 14" id="KW-0833">Ubl conjugation pathway</keyword>
<evidence type="ECO:0000256" key="5">
    <source>
        <dbReference type="ARBA" id="ARBA00022840"/>
    </source>
</evidence>
<dbReference type="GO" id="GO:0061631">
    <property type="term" value="F:ubiquitin conjugating enzyme activity"/>
    <property type="evidence" value="ECO:0007669"/>
    <property type="project" value="UniProtKB-EC"/>
</dbReference>
<dbReference type="GeneTree" id="ENSGT00940000162256"/>
<evidence type="ECO:0000256" key="14">
    <source>
        <dbReference type="RuleBase" id="RU362109"/>
    </source>
</evidence>
<feature type="domain" description="UBC core" evidence="15">
    <location>
        <begin position="4"/>
        <end position="153"/>
    </location>
</feature>
<dbReference type="SUPFAM" id="SSF54495">
    <property type="entry name" value="UBC-like"/>
    <property type="match status" value="1"/>
</dbReference>
<evidence type="ECO:0000256" key="9">
    <source>
        <dbReference type="ARBA" id="ARBA00072443"/>
    </source>
</evidence>
<evidence type="ECO:0000256" key="13">
    <source>
        <dbReference type="PROSITE-ProRule" id="PRU10133"/>
    </source>
</evidence>
<dbReference type="InterPro" id="IPR016135">
    <property type="entry name" value="UBQ-conjugating_enzyme/RWD"/>
</dbReference>
<dbReference type="OMA" id="SEDMMQW"/>
<keyword evidence="3 14" id="KW-0547">Nucleotide-binding</keyword>
<keyword evidence="17" id="KW-1185">Reference proteome</keyword>
<evidence type="ECO:0000256" key="8">
    <source>
        <dbReference type="ARBA" id="ARBA00053619"/>
    </source>
</evidence>
<evidence type="ECO:0000256" key="12">
    <source>
        <dbReference type="ARBA" id="ARBA00082135"/>
    </source>
</evidence>
<proteinExistence type="inferred from homology"/>
<dbReference type="InParanoid" id="H0WYH7"/>
<dbReference type="GO" id="GO:0005524">
    <property type="term" value="F:ATP binding"/>
    <property type="evidence" value="ECO:0007669"/>
    <property type="project" value="UniProtKB-UniRule"/>
</dbReference>
<dbReference type="GO" id="GO:0032446">
    <property type="term" value="P:protein modification by small protein conjugation"/>
    <property type="evidence" value="ECO:0007669"/>
    <property type="project" value="UniProtKB-ARBA"/>
</dbReference>
<dbReference type="AlphaFoldDB" id="H0WYH7"/>
<evidence type="ECO:0000256" key="7">
    <source>
        <dbReference type="ARBA" id="ARBA00043952"/>
    </source>
</evidence>
<dbReference type="PANTHER" id="PTHR24067">
    <property type="entry name" value="UBIQUITIN-CONJUGATING ENZYME E2"/>
    <property type="match status" value="1"/>
</dbReference>
<comment type="similarity">
    <text evidence="14">Belongs to the ubiquitin-conjugating enzyme family.</text>
</comment>
<dbReference type="EC" id="2.3.2.23" evidence="1"/>
<dbReference type="CDD" id="cd23806">
    <property type="entry name" value="UBCc_UBE2U"/>
    <property type="match status" value="1"/>
</dbReference>
<protein>
    <recommendedName>
        <fullName evidence="9">Ubiquitin-conjugating enzyme E2 U</fullName>
        <ecNumber evidence="1">2.3.2.23</ecNumber>
    </recommendedName>
    <alternativeName>
        <fullName evidence="10">E2 ubiquitin-conjugating enzyme U</fullName>
    </alternativeName>
    <alternativeName>
        <fullName evidence="12">Ubiquitin carrier protein U</fullName>
    </alternativeName>
    <alternativeName>
        <fullName evidence="11">Ubiquitin-protein ligase U</fullName>
    </alternativeName>
</protein>
<dbReference type="InterPro" id="IPR023313">
    <property type="entry name" value="UBQ-conjugating_AS"/>
</dbReference>
<dbReference type="PROSITE" id="PS50127">
    <property type="entry name" value="UBC_2"/>
    <property type="match status" value="1"/>
</dbReference>
<dbReference type="PROSITE" id="PS00183">
    <property type="entry name" value="UBC_1"/>
    <property type="match status" value="1"/>
</dbReference>
<dbReference type="HOGENOM" id="CLU_076373_0_0_1"/>
<dbReference type="InterPro" id="IPR050113">
    <property type="entry name" value="Ub_conjugating_enzyme"/>
</dbReference>
<evidence type="ECO:0000313" key="17">
    <source>
        <dbReference type="Proteomes" id="UP000005225"/>
    </source>
</evidence>
<sequence>MHSRARLLLERDFREFKENNFEGITAFPVSEDMMKWEAEIEGLQNSLWHGLVLHLTINFTSEYNFAPPVVKFETVPFHPNVNPHTGQPCIDFLDNPRKWNTSYTLSSILLALQVMLSNPVLENPVNLKAAQILMKDESMYRAIILKLFNKPLRLKGDGLKLPEDSHKCIGPIKAVSFSDYYKTWSAIATSKATEYYRTPLLEDPNFAGQYYQWKKVDLQCPKEWNLKFAAVKSGLTREKRMPHKVHHSRERIPLFPTPVIGKISPEPQMEINIAKEIYETKGGQKNKDPFHRTDWDDSWEEEVEGLVAWTSTLNVDTLKD</sequence>
<evidence type="ECO:0000256" key="6">
    <source>
        <dbReference type="ARBA" id="ARBA00022843"/>
    </source>
</evidence>
<dbReference type="FunFam" id="3.10.110.10:FF:000067">
    <property type="entry name" value="ubiquitin-conjugating enzyme E2 U isoform X1"/>
    <property type="match status" value="1"/>
</dbReference>
<keyword evidence="6" id="KW-0832">Ubl conjugation</keyword>
<evidence type="ECO:0000313" key="16">
    <source>
        <dbReference type="Ensembl" id="ENSOGAP00000007566.2"/>
    </source>
</evidence>
<dbReference type="InterPro" id="IPR000608">
    <property type="entry name" value="UBC"/>
</dbReference>
<evidence type="ECO:0000256" key="2">
    <source>
        <dbReference type="ARBA" id="ARBA00022679"/>
    </source>
</evidence>
<evidence type="ECO:0000256" key="3">
    <source>
        <dbReference type="ARBA" id="ARBA00022741"/>
    </source>
</evidence>
<reference evidence="16" key="3">
    <citation type="submission" date="2025-09" db="UniProtKB">
        <authorList>
            <consortium name="Ensembl"/>
        </authorList>
    </citation>
    <scope>IDENTIFICATION</scope>
</reference>
<comment type="pathway">
    <text evidence="7">Protein modification.</text>
</comment>
<dbReference type="Proteomes" id="UP000005225">
    <property type="component" value="Unassembled WGS sequence"/>
</dbReference>
<dbReference type="Ensembl" id="ENSOGAT00000008451.2">
    <property type="protein sequence ID" value="ENSOGAP00000007566.2"/>
    <property type="gene ID" value="ENSOGAG00000008448.2"/>
</dbReference>
<dbReference type="SMART" id="SM00212">
    <property type="entry name" value="UBCc"/>
    <property type="match status" value="1"/>
</dbReference>
<evidence type="ECO:0000256" key="4">
    <source>
        <dbReference type="ARBA" id="ARBA00022786"/>
    </source>
</evidence>
<name>H0WYH7_OTOGA</name>
<accession>H0WYH7</accession>
<dbReference type="FunCoup" id="H0WYH7">
    <property type="interactions" value="195"/>
</dbReference>
<organism evidence="16 17">
    <name type="scientific">Otolemur garnettii</name>
    <name type="common">Small-eared galago</name>
    <name type="synonym">Garnett's greater bushbaby</name>
    <dbReference type="NCBI Taxonomy" id="30611"/>
    <lineage>
        <taxon>Eukaryota</taxon>
        <taxon>Metazoa</taxon>
        <taxon>Chordata</taxon>
        <taxon>Craniata</taxon>
        <taxon>Vertebrata</taxon>
        <taxon>Euteleostomi</taxon>
        <taxon>Mammalia</taxon>
        <taxon>Eutheria</taxon>
        <taxon>Euarchontoglires</taxon>
        <taxon>Primates</taxon>
        <taxon>Strepsirrhini</taxon>
        <taxon>Lorisiformes</taxon>
        <taxon>Galagidae</taxon>
        <taxon>Otolemur</taxon>
    </lineage>
</organism>
<dbReference type="STRING" id="30611.ENSOGAP00000007566"/>
<reference evidence="17" key="1">
    <citation type="submission" date="2011-03" db="EMBL/GenBank/DDBJ databases">
        <title>Version 3 of the genome sequence of Otolemur garnettii (Bushbaby).</title>
        <authorList>
            <consortium name="The Broad Institute Genome Sequencing Platform"/>
            <person name="Di Palma F."/>
            <person name="Johnson J."/>
            <person name="Lander E.S."/>
            <person name="Lindblad-Toh K."/>
            <person name="Jaffe D.B."/>
            <person name="Gnerre S."/>
            <person name="MacCallum I."/>
            <person name="Przybylski D."/>
            <person name="Ribeiro F.J."/>
            <person name="Burton J.N."/>
            <person name="Walker B.J."/>
            <person name="Sharpe T."/>
            <person name="Hall G."/>
        </authorList>
    </citation>
    <scope>NUCLEOTIDE SEQUENCE [LARGE SCALE GENOMIC DNA]</scope>
</reference>
<dbReference type="EMBL" id="AAQR03024446">
    <property type="status" value="NOT_ANNOTATED_CDS"/>
    <property type="molecule type" value="Genomic_DNA"/>
</dbReference>
<keyword evidence="5 14" id="KW-0067">ATP-binding</keyword>
<evidence type="ECO:0000256" key="1">
    <source>
        <dbReference type="ARBA" id="ARBA00012486"/>
    </source>
</evidence>
<dbReference type="Pfam" id="PF00179">
    <property type="entry name" value="UQ_con"/>
    <property type="match status" value="1"/>
</dbReference>
<reference evidence="16" key="2">
    <citation type="submission" date="2025-08" db="UniProtKB">
        <authorList>
            <consortium name="Ensembl"/>
        </authorList>
    </citation>
    <scope>IDENTIFICATION</scope>
</reference>
<comment type="function">
    <text evidence="8">Catalyzes the covalent attachment of ubiquitin to other proteins.</text>
</comment>
<evidence type="ECO:0000256" key="11">
    <source>
        <dbReference type="ARBA" id="ARBA00077510"/>
    </source>
</evidence>
<dbReference type="Gene3D" id="3.10.110.10">
    <property type="entry name" value="Ubiquitin Conjugating Enzyme"/>
    <property type="match status" value="1"/>
</dbReference>
<evidence type="ECO:0000256" key="10">
    <source>
        <dbReference type="ARBA" id="ARBA00076315"/>
    </source>
</evidence>
<evidence type="ECO:0000259" key="15">
    <source>
        <dbReference type="PROSITE" id="PS50127"/>
    </source>
</evidence>
<dbReference type="eggNOG" id="KOG0419">
    <property type="taxonomic scope" value="Eukaryota"/>
</dbReference>